<sequence length="68" mass="7636">MSWRSPRMPGEDAGEVGDQVWKAGSITKNIYSHKTLPVPQRSRSGLLRTRAKWKPELPGLHPQAGAWE</sequence>
<name>A0ABW5JKP4_9BACT</name>
<keyword evidence="2" id="KW-1185">Reference proteome</keyword>
<dbReference type="EMBL" id="JBHULI010000025">
    <property type="protein sequence ID" value="MFD2532973.1"/>
    <property type="molecule type" value="Genomic_DNA"/>
</dbReference>
<comment type="caution">
    <text evidence="1">The sequence shown here is derived from an EMBL/GenBank/DDBJ whole genome shotgun (WGS) entry which is preliminary data.</text>
</comment>
<protein>
    <submittedName>
        <fullName evidence="1">Uncharacterized protein</fullName>
    </submittedName>
</protein>
<gene>
    <name evidence="1" type="ORF">ACFSVN_10985</name>
</gene>
<dbReference type="Proteomes" id="UP001597460">
    <property type="component" value="Unassembled WGS sequence"/>
</dbReference>
<evidence type="ECO:0000313" key="1">
    <source>
        <dbReference type="EMBL" id="MFD2532973.1"/>
    </source>
</evidence>
<evidence type="ECO:0000313" key="2">
    <source>
        <dbReference type="Proteomes" id="UP001597460"/>
    </source>
</evidence>
<dbReference type="RefSeq" id="WP_390302431.1">
    <property type="nucleotide sequence ID" value="NZ_JBHULI010000025.1"/>
</dbReference>
<accession>A0ABW5JKP4</accession>
<reference evidence="2" key="1">
    <citation type="journal article" date="2019" name="Int. J. Syst. Evol. Microbiol.">
        <title>The Global Catalogue of Microorganisms (GCM) 10K type strain sequencing project: providing services to taxonomists for standard genome sequencing and annotation.</title>
        <authorList>
            <consortium name="The Broad Institute Genomics Platform"/>
            <consortium name="The Broad Institute Genome Sequencing Center for Infectious Disease"/>
            <person name="Wu L."/>
            <person name="Ma J."/>
        </authorList>
    </citation>
    <scope>NUCLEOTIDE SEQUENCE [LARGE SCALE GENOMIC DNA]</scope>
    <source>
        <strain evidence="2">KCTC 52042</strain>
    </source>
</reference>
<proteinExistence type="predicted"/>
<organism evidence="1 2">
    <name type="scientific">Gracilimonas halophila</name>
    <dbReference type="NCBI Taxonomy" id="1834464"/>
    <lineage>
        <taxon>Bacteria</taxon>
        <taxon>Pseudomonadati</taxon>
        <taxon>Balneolota</taxon>
        <taxon>Balneolia</taxon>
        <taxon>Balneolales</taxon>
        <taxon>Balneolaceae</taxon>
        <taxon>Gracilimonas</taxon>
    </lineage>
</organism>